<dbReference type="AlphaFoldDB" id="A0AAJ1MX99"/>
<comment type="caution">
    <text evidence="2">The sequence shown here is derived from an EMBL/GenBank/DDBJ whole genome shotgun (WGS) entry which is preliminary data.</text>
</comment>
<proteinExistence type="predicted"/>
<dbReference type="EMBL" id="JAILSO010000002">
    <property type="protein sequence ID" value="MDE1476860.1"/>
    <property type="molecule type" value="Genomic_DNA"/>
</dbReference>
<dbReference type="InterPro" id="IPR056925">
    <property type="entry name" value="ParE-like"/>
</dbReference>
<reference evidence="2" key="2">
    <citation type="journal article" date="2022" name="J. Evol. Biol.">
        <title>Pre- and post-association barriers to host switching in sympatric mutualists.</title>
        <authorList>
            <person name="Dinges Z.M."/>
            <person name="Phillips R.K."/>
            <person name="Lively C.M."/>
            <person name="Bashey F."/>
        </authorList>
    </citation>
    <scope>NUCLEOTIDE SEQUENCE</scope>
    <source>
        <strain evidence="2">MC_266_E_2016</strain>
    </source>
</reference>
<dbReference type="Pfam" id="PF24732">
    <property type="entry name" value="ParE_like"/>
    <property type="match status" value="1"/>
</dbReference>
<accession>A0AAJ1MX99</accession>
<dbReference type="RefSeq" id="WP_038194410.1">
    <property type="nucleotide sequence ID" value="NZ_JAILSO010000002.1"/>
</dbReference>
<organism evidence="2 3">
    <name type="scientific">Xenorhabdus bovienii</name>
    <name type="common">Xenorhabdus nematophila subsp. bovienii</name>
    <dbReference type="NCBI Taxonomy" id="40576"/>
    <lineage>
        <taxon>Bacteria</taxon>
        <taxon>Pseudomonadati</taxon>
        <taxon>Pseudomonadota</taxon>
        <taxon>Gammaproteobacteria</taxon>
        <taxon>Enterobacterales</taxon>
        <taxon>Morganellaceae</taxon>
        <taxon>Xenorhabdus</taxon>
    </lineage>
</organism>
<evidence type="ECO:0000313" key="3">
    <source>
        <dbReference type="Proteomes" id="UP001222434"/>
    </source>
</evidence>
<evidence type="ECO:0000259" key="1">
    <source>
        <dbReference type="Pfam" id="PF24732"/>
    </source>
</evidence>
<evidence type="ECO:0000313" key="2">
    <source>
        <dbReference type="EMBL" id="MDE1476860.1"/>
    </source>
</evidence>
<reference evidence="2" key="1">
    <citation type="submission" date="2021-08" db="EMBL/GenBank/DDBJ databases">
        <authorList>
            <person name="Papudeshi B."/>
            <person name="Bashey-Visser F."/>
        </authorList>
    </citation>
    <scope>NUCLEOTIDE SEQUENCE</scope>
    <source>
        <strain evidence="2">MC_266_E_2016</strain>
    </source>
</reference>
<feature type="domain" description="ParE-like toxin" evidence="1">
    <location>
        <begin position="21"/>
        <end position="80"/>
    </location>
</feature>
<sequence>MSGKLMEIMPGLHVPLTTPRSLCRKAQHQVSSYQRGARNYVRLKEKGTGYLKINVGLFWRLLSRDNGQSWELMLHERYNNEIRK</sequence>
<dbReference type="Proteomes" id="UP001222434">
    <property type="component" value="Unassembled WGS sequence"/>
</dbReference>
<name>A0AAJ1MX99_XENBV</name>
<protein>
    <recommendedName>
        <fullName evidence="1">ParE-like toxin domain-containing protein</fullName>
    </recommendedName>
</protein>
<gene>
    <name evidence="2" type="ORF">KKJ01_01005</name>
</gene>